<feature type="transmembrane region" description="Helical" evidence="1">
    <location>
        <begin position="177"/>
        <end position="195"/>
    </location>
</feature>
<comment type="caution">
    <text evidence="2">The sequence shown here is derived from an EMBL/GenBank/DDBJ whole genome shotgun (WGS) entry which is preliminary data.</text>
</comment>
<protein>
    <recommendedName>
        <fullName evidence="4">O-antigen polymerase</fullName>
    </recommendedName>
</protein>
<evidence type="ECO:0000256" key="1">
    <source>
        <dbReference type="SAM" id="Phobius"/>
    </source>
</evidence>
<feature type="transmembrane region" description="Helical" evidence="1">
    <location>
        <begin position="313"/>
        <end position="336"/>
    </location>
</feature>
<keyword evidence="1" id="KW-1133">Transmembrane helix</keyword>
<feature type="transmembrane region" description="Helical" evidence="1">
    <location>
        <begin position="5"/>
        <end position="24"/>
    </location>
</feature>
<feature type="transmembrane region" description="Helical" evidence="1">
    <location>
        <begin position="207"/>
        <end position="229"/>
    </location>
</feature>
<reference evidence="2 3" key="1">
    <citation type="journal article" date="2016" name="Nat. Commun.">
        <title>Thousands of microbial genomes shed light on interconnected biogeochemical processes in an aquifer system.</title>
        <authorList>
            <person name="Anantharaman K."/>
            <person name="Brown C.T."/>
            <person name="Hug L.A."/>
            <person name="Sharon I."/>
            <person name="Castelle C.J."/>
            <person name="Probst A.J."/>
            <person name="Thomas B.C."/>
            <person name="Singh A."/>
            <person name="Wilkins M.J."/>
            <person name="Karaoz U."/>
            <person name="Brodie E.L."/>
            <person name="Williams K.H."/>
            <person name="Hubbard S.S."/>
            <person name="Banfield J.F."/>
        </authorList>
    </citation>
    <scope>NUCLEOTIDE SEQUENCE [LARGE SCALE GENOMIC DNA]</scope>
</reference>
<feature type="transmembrane region" description="Helical" evidence="1">
    <location>
        <begin position="241"/>
        <end position="263"/>
    </location>
</feature>
<feature type="transmembrane region" description="Helical" evidence="1">
    <location>
        <begin position="36"/>
        <end position="55"/>
    </location>
</feature>
<keyword evidence="1" id="KW-0472">Membrane</keyword>
<name>A0A1F5FVX4_9BACT</name>
<dbReference type="EMBL" id="MFAQ01000009">
    <property type="protein sequence ID" value="OGD83735.1"/>
    <property type="molecule type" value="Genomic_DNA"/>
</dbReference>
<gene>
    <name evidence="2" type="ORF">A2572_00745</name>
</gene>
<proteinExistence type="predicted"/>
<evidence type="ECO:0008006" key="4">
    <source>
        <dbReference type="Google" id="ProtNLM"/>
    </source>
</evidence>
<evidence type="ECO:0000313" key="2">
    <source>
        <dbReference type="EMBL" id="OGD83735.1"/>
    </source>
</evidence>
<dbReference type="AlphaFoldDB" id="A0A1F5FVX4"/>
<evidence type="ECO:0000313" key="3">
    <source>
        <dbReference type="Proteomes" id="UP000179237"/>
    </source>
</evidence>
<feature type="transmembrane region" description="Helical" evidence="1">
    <location>
        <begin position="67"/>
        <end position="85"/>
    </location>
</feature>
<accession>A0A1F5FVX4</accession>
<feature type="transmembrane region" description="Helical" evidence="1">
    <location>
        <begin position="343"/>
        <end position="360"/>
    </location>
</feature>
<sequence length="382" mass="43539">MVSNIIFRIILVLLPSQLGLHLWPEYSRILGLKIDYLSPTIYLTHLLIVFLLVINNKKISIEIKKHFSLLKIIFILIFVNIYFSINIPLTSLKWIEFSLYFLFFLYLKNRKNLLQKNLKYLYISIFLVFGIQLLQLAGQKSLGGLFYWLGERGFDASTPNLPKYQFIGREFVRTPSLFSHANSLAGFMFLSLLSLRLFNSNFYSKIITLASIIVSGSKNVILFLPLYLIKKTSLKKVLIGSLLITMVLINFSQTLNSSLYTISSRLSGISHSTEVIKNHLIFGTGLGSYLNGLDDNLTGSQITYENLQPVHNIYLLLLSEFGLVGVTLLGITFYFSKISPKQSLILSAVLLTGLFDHYWLTLVQNKMLLTILLASFPVEYET</sequence>
<dbReference type="Proteomes" id="UP000179237">
    <property type="component" value="Unassembled WGS sequence"/>
</dbReference>
<feature type="transmembrane region" description="Helical" evidence="1">
    <location>
        <begin position="120"/>
        <end position="138"/>
    </location>
</feature>
<keyword evidence="1" id="KW-0812">Transmembrane</keyword>
<feature type="transmembrane region" description="Helical" evidence="1">
    <location>
        <begin position="91"/>
        <end position="108"/>
    </location>
</feature>
<organism evidence="2 3">
    <name type="scientific">Candidatus Collierbacteria bacterium RIFOXYD1_FULL_40_9</name>
    <dbReference type="NCBI Taxonomy" id="1817731"/>
    <lineage>
        <taxon>Bacteria</taxon>
        <taxon>Candidatus Collieribacteriota</taxon>
    </lineage>
</organism>